<protein>
    <submittedName>
        <fullName evidence="1">Uncharacterized protein</fullName>
    </submittedName>
</protein>
<name>A0A1H9GGF2_9RHOB</name>
<keyword evidence="2" id="KW-1185">Reference proteome</keyword>
<evidence type="ECO:0000313" key="1">
    <source>
        <dbReference type="EMBL" id="SEQ49136.1"/>
    </source>
</evidence>
<dbReference type="OrthoDB" id="7839443at2"/>
<reference evidence="1 2" key="1">
    <citation type="submission" date="2016-10" db="EMBL/GenBank/DDBJ databases">
        <authorList>
            <person name="de Groot N.N."/>
        </authorList>
    </citation>
    <scope>NUCLEOTIDE SEQUENCE [LARGE SCALE GENOMIC DNA]</scope>
    <source>
        <strain evidence="1 2">DSM 22007</strain>
    </source>
</reference>
<dbReference type="RefSeq" id="WP_090270069.1">
    <property type="nucleotide sequence ID" value="NZ_FOEP01000007.1"/>
</dbReference>
<evidence type="ECO:0000313" key="2">
    <source>
        <dbReference type="Proteomes" id="UP000198634"/>
    </source>
</evidence>
<organism evidence="1 2">
    <name type="scientific">Thalassovita taeanensis</name>
    <dbReference type="NCBI Taxonomy" id="657014"/>
    <lineage>
        <taxon>Bacteria</taxon>
        <taxon>Pseudomonadati</taxon>
        <taxon>Pseudomonadota</taxon>
        <taxon>Alphaproteobacteria</taxon>
        <taxon>Rhodobacterales</taxon>
        <taxon>Roseobacteraceae</taxon>
        <taxon>Thalassovita</taxon>
    </lineage>
</organism>
<dbReference type="EMBL" id="FOEP01000007">
    <property type="protein sequence ID" value="SEQ49136.1"/>
    <property type="molecule type" value="Genomic_DNA"/>
</dbReference>
<dbReference type="Proteomes" id="UP000198634">
    <property type="component" value="Unassembled WGS sequence"/>
</dbReference>
<accession>A0A1H9GGF2</accession>
<dbReference type="STRING" id="657014.SAMN04488092_107169"/>
<sequence>MEKQLVLYLDNCVFSKILEPGNAGLRRYFSNIPHRLAFSDIHLTEMRGNRDEYAKLLDDLNAVFVRNPGAIHNRYHPISSLDSGEPFRRFSEHLEFAPAFDAFEAILSFMQHLLGGRRESKMQDIAVSADARIKSSLAELLSSATGGVFEGMIANFYPRIDEVTQNISSLDVDSGWRWIDAHARVAREGDPMRDMHPLEKVNYLFSLLDPTESMQLVELFPKGFARHKVLKNGDMAGFAFMLFSLGLTKRKGIFSGSRQEKKFVAQFRDAMHIEEASRCDCFITFDQGAFELASASFAYAGFSTRTILLKGAEHKST</sequence>
<proteinExistence type="predicted"/>
<dbReference type="AlphaFoldDB" id="A0A1H9GGF2"/>
<gene>
    <name evidence="1" type="ORF">SAMN04488092_107169</name>
</gene>